<evidence type="ECO:0000313" key="2">
    <source>
        <dbReference type="EMBL" id="KAF9762055.1"/>
    </source>
</evidence>
<gene>
    <name evidence="2" type="ORF">NGRA_2242</name>
</gene>
<keyword evidence="1" id="KW-0812">Transmembrane</keyword>
<feature type="transmembrane region" description="Helical" evidence="1">
    <location>
        <begin position="6"/>
        <end position="26"/>
    </location>
</feature>
<evidence type="ECO:0000313" key="3">
    <source>
        <dbReference type="Proteomes" id="UP000740883"/>
    </source>
</evidence>
<comment type="caution">
    <text evidence="2">The sequence shown here is derived from an EMBL/GenBank/DDBJ whole genome shotgun (WGS) entry which is preliminary data.</text>
</comment>
<protein>
    <submittedName>
        <fullName evidence="2">Uncharacterized protein</fullName>
    </submittedName>
</protein>
<dbReference type="Proteomes" id="UP000740883">
    <property type="component" value="Unassembled WGS sequence"/>
</dbReference>
<keyword evidence="1" id="KW-1133">Transmembrane helix</keyword>
<dbReference type="AlphaFoldDB" id="A0A9P6GX16"/>
<sequence length="220" mass="25948">MSKNVWFAISLIFSLALIAFVVYFYYMRNEEKTKTPTDLEKIFTKETYEEFKKFGIEQSDDTIKAILMSIYNISSVKSSYVEECVKGGELKNSRFSDDDKTKLTPLIVNFNDSLKTELFKADGLKNVLGSKEEKNINLINFFKNFKKEDNKVLTAEKALELDMNKFYKKIKDVFKLDFKADFEFTEKQKIVFDDKKYSVFDFVYQNFIYTYKGFTPEKTN</sequence>
<accession>A0A9P6GX16</accession>
<dbReference type="EMBL" id="SBJO01000218">
    <property type="protein sequence ID" value="KAF9762055.1"/>
    <property type="molecule type" value="Genomic_DNA"/>
</dbReference>
<evidence type="ECO:0000256" key="1">
    <source>
        <dbReference type="SAM" id="Phobius"/>
    </source>
</evidence>
<organism evidence="2 3">
    <name type="scientific">Nosema granulosis</name>
    <dbReference type="NCBI Taxonomy" id="83296"/>
    <lineage>
        <taxon>Eukaryota</taxon>
        <taxon>Fungi</taxon>
        <taxon>Fungi incertae sedis</taxon>
        <taxon>Microsporidia</taxon>
        <taxon>Nosematidae</taxon>
        <taxon>Nosema</taxon>
    </lineage>
</organism>
<keyword evidence="3" id="KW-1185">Reference proteome</keyword>
<keyword evidence="1" id="KW-0472">Membrane</keyword>
<proteinExistence type="predicted"/>
<reference evidence="2 3" key="1">
    <citation type="journal article" date="2020" name="Genome Biol. Evol.">
        <title>Comparative genomics of strictly vertically transmitted, feminizing microsporidia endosymbionts of amphipod crustaceans.</title>
        <authorList>
            <person name="Cormier A."/>
            <person name="Chebbi M.A."/>
            <person name="Giraud I."/>
            <person name="Wattier R."/>
            <person name="Teixeira M."/>
            <person name="Gilbert C."/>
            <person name="Rigaud T."/>
            <person name="Cordaux R."/>
        </authorList>
    </citation>
    <scope>NUCLEOTIDE SEQUENCE [LARGE SCALE GENOMIC DNA]</scope>
    <source>
        <strain evidence="2 3">Ou3-Ou53</strain>
    </source>
</reference>
<name>A0A9P6GX16_9MICR</name>